<organism evidence="1 2">
    <name type="scientific">Catenuloplanes indicus</name>
    <dbReference type="NCBI Taxonomy" id="137267"/>
    <lineage>
        <taxon>Bacteria</taxon>
        <taxon>Bacillati</taxon>
        <taxon>Actinomycetota</taxon>
        <taxon>Actinomycetes</taxon>
        <taxon>Micromonosporales</taxon>
        <taxon>Micromonosporaceae</taxon>
        <taxon>Catenuloplanes</taxon>
    </lineage>
</organism>
<sequence length="88" mass="9578">MSYEPWRLPMIDAVRCWPCRAVPADDHQAGTAVAVCATLRTGVLKATGWGDLPGAILLVRVPLPLPLAAEVARNGTVRPLPRRRLLGW</sequence>
<dbReference type="AlphaFoldDB" id="A0AAE3VUW9"/>
<dbReference type="EMBL" id="JAUSUZ010000001">
    <property type="protein sequence ID" value="MDQ0364266.1"/>
    <property type="molecule type" value="Genomic_DNA"/>
</dbReference>
<evidence type="ECO:0000313" key="1">
    <source>
        <dbReference type="EMBL" id="MDQ0364266.1"/>
    </source>
</evidence>
<dbReference type="Proteomes" id="UP001240236">
    <property type="component" value="Unassembled WGS sequence"/>
</dbReference>
<dbReference type="RefSeq" id="WP_307235537.1">
    <property type="nucleotide sequence ID" value="NZ_JAUSUZ010000001.1"/>
</dbReference>
<evidence type="ECO:0000313" key="2">
    <source>
        <dbReference type="Proteomes" id="UP001240236"/>
    </source>
</evidence>
<protein>
    <submittedName>
        <fullName evidence="1">Uncharacterized protein</fullName>
    </submittedName>
</protein>
<comment type="caution">
    <text evidence="1">The sequence shown here is derived from an EMBL/GenBank/DDBJ whole genome shotgun (WGS) entry which is preliminary data.</text>
</comment>
<reference evidence="1 2" key="1">
    <citation type="submission" date="2023-07" db="EMBL/GenBank/DDBJ databases">
        <title>Sequencing the genomes of 1000 actinobacteria strains.</title>
        <authorList>
            <person name="Klenk H.-P."/>
        </authorList>
    </citation>
    <scope>NUCLEOTIDE SEQUENCE [LARGE SCALE GENOMIC DNA]</scope>
    <source>
        <strain evidence="1 2">DSM 44709</strain>
    </source>
</reference>
<accession>A0AAE3VUW9</accession>
<name>A0AAE3VUW9_9ACTN</name>
<gene>
    <name evidence="1" type="ORF">J2S42_000935</name>
</gene>
<proteinExistence type="predicted"/>
<keyword evidence="2" id="KW-1185">Reference proteome</keyword>